<dbReference type="eggNOG" id="KOG2605">
    <property type="taxonomic scope" value="Eukaryota"/>
</dbReference>
<dbReference type="CDD" id="cd22751">
    <property type="entry name" value="OTU_plant_OTU9-like"/>
    <property type="match status" value="1"/>
</dbReference>
<proteinExistence type="inferred from homology"/>
<dbReference type="PANTHER" id="PTHR12419:SF11">
    <property type="entry name" value="OTU DOMAIN-CONTAINING PROTEIN DDB_G0284757"/>
    <property type="match status" value="1"/>
</dbReference>
<dbReference type="STRING" id="554065.E1ZBI5"/>
<dbReference type="PANTHER" id="PTHR12419">
    <property type="entry name" value="OTU DOMAIN CONTAINING PROTEIN"/>
    <property type="match status" value="1"/>
</dbReference>
<dbReference type="Proteomes" id="UP000008141">
    <property type="component" value="Unassembled WGS sequence"/>
</dbReference>
<dbReference type="AlphaFoldDB" id="E1ZBI5"/>
<protein>
    <recommendedName>
        <fullName evidence="2">OTU domain-containing protein</fullName>
    </recommendedName>
</protein>
<dbReference type="GO" id="GO:0004843">
    <property type="term" value="F:cysteine-type deubiquitinase activity"/>
    <property type="evidence" value="ECO:0007669"/>
    <property type="project" value="TreeGrafter"/>
</dbReference>
<sequence>MGCCCGEEDDEPFVEELRNQLSSIMPPLDVGWQADATVNVALTSQPSLGVFERRHSMSLGAATMPRREQQQPGNGQPHQLKWTDSRKLLEAAIGMEQMQPIPENTPPASNGWGWGQGQGPGLEAEEARLQERLFKLKLEHYVMEGDGSCQFRAVSFGLYGTQRHHTYVRRKAVQYMQQRRQDFEAFLGEDFGGYMRQMGRLGTWGDELTLRGICEALAVVVNVISSDRENWFLRYIPRTTRPQHEIFVTYIAPLHYNAVRRQNTGARLRQSFGRQGSQLARAVSSYQRRYGIPETPQHMMHAL</sequence>
<dbReference type="InterPro" id="IPR038765">
    <property type="entry name" value="Papain-like_cys_pep_sf"/>
</dbReference>
<dbReference type="GO" id="GO:0016579">
    <property type="term" value="P:protein deubiquitination"/>
    <property type="evidence" value="ECO:0007669"/>
    <property type="project" value="TreeGrafter"/>
</dbReference>
<name>E1ZBI5_CHLVA</name>
<dbReference type="Gene3D" id="3.90.70.80">
    <property type="match status" value="1"/>
</dbReference>
<gene>
    <name evidence="3" type="ORF">CHLNCDRAFT_144480</name>
</gene>
<dbReference type="Pfam" id="PF02338">
    <property type="entry name" value="OTU"/>
    <property type="match status" value="1"/>
</dbReference>
<comment type="similarity">
    <text evidence="1">Belongs to the peptidase C85 family.</text>
</comment>
<dbReference type="MEROPS" id="C85.A08"/>
<dbReference type="KEGG" id="cvr:CHLNCDRAFT_144480"/>
<dbReference type="InterPro" id="IPR050704">
    <property type="entry name" value="Peptidase_C85-like"/>
</dbReference>
<dbReference type="EMBL" id="GL433841">
    <property type="protein sequence ID" value="EFN56859.1"/>
    <property type="molecule type" value="Genomic_DNA"/>
</dbReference>
<dbReference type="GeneID" id="17356276"/>
<dbReference type="SUPFAM" id="SSF54001">
    <property type="entry name" value="Cysteine proteinases"/>
    <property type="match status" value="1"/>
</dbReference>
<accession>E1ZBI5</accession>
<reference evidence="3 4" key="1">
    <citation type="journal article" date="2010" name="Plant Cell">
        <title>The Chlorella variabilis NC64A genome reveals adaptation to photosymbiosis, coevolution with viruses, and cryptic sex.</title>
        <authorList>
            <person name="Blanc G."/>
            <person name="Duncan G."/>
            <person name="Agarkova I."/>
            <person name="Borodovsky M."/>
            <person name="Gurnon J."/>
            <person name="Kuo A."/>
            <person name="Lindquist E."/>
            <person name="Lucas S."/>
            <person name="Pangilinan J."/>
            <person name="Polle J."/>
            <person name="Salamov A."/>
            <person name="Terry A."/>
            <person name="Yamada T."/>
            <person name="Dunigan D.D."/>
            <person name="Grigoriev I.V."/>
            <person name="Claverie J.M."/>
            <person name="Van Etten J.L."/>
        </authorList>
    </citation>
    <scope>NUCLEOTIDE SEQUENCE [LARGE SCALE GENOMIC DNA]</scope>
    <source>
        <strain evidence="3 4">NC64A</strain>
    </source>
</reference>
<dbReference type="PROSITE" id="PS50802">
    <property type="entry name" value="OTU"/>
    <property type="match status" value="1"/>
</dbReference>
<evidence type="ECO:0000313" key="4">
    <source>
        <dbReference type="Proteomes" id="UP000008141"/>
    </source>
</evidence>
<dbReference type="InParanoid" id="E1ZBI5"/>
<dbReference type="OrthoDB" id="415023at2759"/>
<evidence type="ECO:0000259" key="2">
    <source>
        <dbReference type="PROSITE" id="PS50802"/>
    </source>
</evidence>
<organism evidence="4">
    <name type="scientific">Chlorella variabilis</name>
    <name type="common">Green alga</name>
    <dbReference type="NCBI Taxonomy" id="554065"/>
    <lineage>
        <taxon>Eukaryota</taxon>
        <taxon>Viridiplantae</taxon>
        <taxon>Chlorophyta</taxon>
        <taxon>core chlorophytes</taxon>
        <taxon>Trebouxiophyceae</taxon>
        <taxon>Chlorellales</taxon>
        <taxon>Chlorellaceae</taxon>
        <taxon>Chlorella clade</taxon>
        <taxon>Chlorella</taxon>
    </lineage>
</organism>
<evidence type="ECO:0000313" key="3">
    <source>
        <dbReference type="EMBL" id="EFN56859.1"/>
    </source>
</evidence>
<dbReference type="InterPro" id="IPR003323">
    <property type="entry name" value="OTU_dom"/>
</dbReference>
<dbReference type="RefSeq" id="XP_005848961.1">
    <property type="nucleotide sequence ID" value="XM_005848899.1"/>
</dbReference>
<feature type="domain" description="OTU" evidence="2">
    <location>
        <begin position="138"/>
        <end position="262"/>
    </location>
</feature>
<keyword evidence="4" id="KW-1185">Reference proteome</keyword>
<evidence type="ECO:0000256" key="1">
    <source>
        <dbReference type="ARBA" id="ARBA00010407"/>
    </source>
</evidence>